<keyword evidence="1" id="KW-0812">Transmembrane</keyword>
<comment type="caution">
    <text evidence="2">The sequence shown here is derived from an EMBL/GenBank/DDBJ whole genome shotgun (WGS) entry which is preliminary data.</text>
</comment>
<evidence type="ECO:0000313" key="3">
    <source>
        <dbReference type="Proteomes" id="UP000315711"/>
    </source>
</evidence>
<name>A0A562QJR2_9BACI</name>
<gene>
    <name evidence="2" type="ORF">IQ10_01669</name>
</gene>
<keyword evidence="1" id="KW-0472">Membrane</keyword>
<dbReference type="RefSeq" id="WP_144450002.1">
    <property type="nucleotide sequence ID" value="NZ_VLKZ01000004.1"/>
</dbReference>
<sequence length="79" mass="8804">MRERAVICFLIAAIMLPYGIGYLPFGGEGVAQVFAWGWVAFAIIVLIGNAIQLLYIKRVQETKAVPIKKRISARQKLRG</sequence>
<reference evidence="2 3" key="1">
    <citation type="journal article" date="2015" name="Stand. Genomic Sci.">
        <title>Genomic Encyclopedia of Bacterial and Archaeal Type Strains, Phase III: the genomes of soil and plant-associated and newly described type strains.</title>
        <authorList>
            <person name="Whitman W.B."/>
            <person name="Woyke T."/>
            <person name="Klenk H.P."/>
            <person name="Zhou Y."/>
            <person name="Lilburn T.G."/>
            <person name="Beck B.J."/>
            <person name="De Vos P."/>
            <person name="Vandamme P."/>
            <person name="Eisen J.A."/>
            <person name="Garrity G."/>
            <person name="Hugenholtz P."/>
            <person name="Kyrpides N.C."/>
        </authorList>
    </citation>
    <scope>NUCLEOTIDE SEQUENCE [LARGE SCALE GENOMIC DNA]</scope>
    <source>
        <strain evidence="2 3">CGMCC 1.10116</strain>
    </source>
</reference>
<proteinExistence type="predicted"/>
<evidence type="ECO:0000313" key="2">
    <source>
        <dbReference type="EMBL" id="TWI56974.1"/>
    </source>
</evidence>
<dbReference type="EMBL" id="VLKZ01000004">
    <property type="protein sequence ID" value="TWI56974.1"/>
    <property type="molecule type" value="Genomic_DNA"/>
</dbReference>
<evidence type="ECO:0000256" key="1">
    <source>
        <dbReference type="SAM" id="Phobius"/>
    </source>
</evidence>
<feature type="transmembrane region" description="Helical" evidence="1">
    <location>
        <begin position="7"/>
        <end position="27"/>
    </location>
</feature>
<accession>A0A562QJR2</accession>
<dbReference type="Proteomes" id="UP000315711">
    <property type="component" value="Unassembled WGS sequence"/>
</dbReference>
<keyword evidence="1" id="KW-1133">Transmembrane helix</keyword>
<dbReference type="AlphaFoldDB" id="A0A562QJR2"/>
<organism evidence="2 3">
    <name type="scientific">Halalkalibacter nanhaiisediminis</name>
    <dbReference type="NCBI Taxonomy" id="688079"/>
    <lineage>
        <taxon>Bacteria</taxon>
        <taxon>Bacillati</taxon>
        <taxon>Bacillota</taxon>
        <taxon>Bacilli</taxon>
        <taxon>Bacillales</taxon>
        <taxon>Bacillaceae</taxon>
        <taxon>Halalkalibacter</taxon>
    </lineage>
</organism>
<feature type="transmembrane region" description="Helical" evidence="1">
    <location>
        <begin position="33"/>
        <end position="56"/>
    </location>
</feature>
<keyword evidence="3" id="KW-1185">Reference proteome</keyword>
<protein>
    <submittedName>
        <fullName evidence="2">Uncharacterized protein</fullName>
    </submittedName>
</protein>
<dbReference type="OrthoDB" id="2969610at2"/>